<keyword evidence="7 9" id="KW-0675">Receptor</keyword>
<dbReference type="Pfam" id="PF00001">
    <property type="entry name" value="7tm_1"/>
    <property type="match status" value="1"/>
</dbReference>
<feature type="transmembrane region" description="Helical" evidence="10">
    <location>
        <begin position="35"/>
        <end position="58"/>
    </location>
</feature>
<name>A0A7M4FQP8_CROPO</name>
<reference evidence="12" key="1">
    <citation type="submission" date="2025-08" db="UniProtKB">
        <authorList>
            <consortium name="Ensembl"/>
        </authorList>
    </citation>
    <scope>IDENTIFICATION</scope>
</reference>
<protein>
    <submittedName>
        <fullName evidence="12">G protein-coupled receptor 62</fullName>
    </submittedName>
</protein>
<evidence type="ECO:0000256" key="9">
    <source>
        <dbReference type="RuleBase" id="RU000688"/>
    </source>
</evidence>
<sequence length="435" mass="48523">MKMSPQPGPTLQVMPWTQQLLGEIDILMSSEAVGLFFMVLLNVIALVANMAVMVVILKTPLLRKFVFVCHLCLVDLLSAIFLMPLGIISSSSCFNSVIYSIAECQTLIFLNICFISASILTISVISVERYYYIVHPMRYEVKMTIGLAVTVVVFIWIKSVLITILALVGWPQDNGATSASKCTVYWSPGAHKKIFVIVFSTLCFIVPTFIIFAVYCSIYKVARIASLKHVPVPSWTATPRQRSDSINSQVTIITTRNLPPRLSPERVFGGSKAALTLVLIVGQFLCCWLPFFSFHLHCSVNSVTPAGGPGEIVVTWLAYSSFAINPFFYGLLNRQIREELSRLGRNCLNRSLTQDLCLSSPEGSIHENFFQFLQRTGCTLETQSSYINSSPRNTVDQTMMGFRIPARRIDVGFQLTGRPDWPVSDLVKGDAFQRI</sequence>
<dbReference type="Ensembl" id="ENSCPRT00005032402.1">
    <property type="protein sequence ID" value="ENSCPRP00005027726.1"/>
    <property type="gene ID" value="ENSCPRG00005019205.1"/>
</dbReference>
<feature type="domain" description="G-protein coupled receptors family 1 profile" evidence="11">
    <location>
        <begin position="41"/>
        <end position="329"/>
    </location>
</feature>
<dbReference type="PROSITE" id="PS50262">
    <property type="entry name" value="G_PROTEIN_RECEP_F1_2"/>
    <property type="match status" value="1"/>
</dbReference>
<evidence type="ECO:0000256" key="7">
    <source>
        <dbReference type="ARBA" id="ARBA00023170"/>
    </source>
</evidence>
<dbReference type="GeneTree" id="ENSGT00950000182998"/>
<dbReference type="PRINTS" id="PR00237">
    <property type="entry name" value="GPCRRHODOPSN"/>
</dbReference>
<evidence type="ECO:0000256" key="3">
    <source>
        <dbReference type="ARBA" id="ARBA00022692"/>
    </source>
</evidence>
<comment type="similarity">
    <text evidence="9">Belongs to the G-protein coupled receptor 1 family.</text>
</comment>
<dbReference type="PANTHER" id="PTHR22752">
    <property type="entry name" value="G PROTEIN-COUPLED RECEPTOR"/>
    <property type="match status" value="1"/>
</dbReference>
<dbReference type="PROSITE" id="PS00237">
    <property type="entry name" value="G_PROTEIN_RECEP_F1_1"/>
    <property type="match status" value="1"/>
</dbReference>
<evidence type="ECO:0000256" key="2">
    <source>
        <dbReference type="ARBA" id="ARBA00022475"/>
    </source>
</evidence>
<reference evidence="12" key="2">
    <citation type="submission" date="2025-09" db="UniProtKB">
        <authorList>
            <consortium name="Ensembl"/>
        </authorList>
    </citation>
    <scope>IDENTIFICATION</scope>
</reference>
<comment type="subcellular location">
    <subcellularLocation>
        <location evidence="1">Cell membrane</location>
        <topology evidence="1">Multi-pass membrane protein</topology>
    </subcellularLocation>
</comment>
<accession>A0A7M4FQP8</accession>
<evidence type="ECO:0000256" key="6">
    <source>
        <dbReference type="ARBA" id="ARBA00023136"/>
    </source>
</evidence>
<keyword evidence="6 10" id="KW-0472">Membrane</keyword>
<feature type="transmembrane region" description="Helical" evidence="10">
    <location>
        <begin position="312"/>
        <end position="332"/>
    </location>
</feature>
<evidence type="ECO:0000256" key="8">
    <source>
        <dbReference type="ARBA" id="ARBA00023224"/>
    </source>
</evidence>
<feature type="transmembrane region" description="Helical" evidence="10">
    <location>
        <begin position="194"/>
        <end position="218"/>
    </location>
</feature>
<evidence type="ECO:0000313" key="13">
    <source>
        <dbReference type="Proteomes" id="UP000594220"/>
    </source>
</evidence>
<feature type="transmembrane region" description="Helical" evidence="10">
    <location>
        <begin position="144"/>
        <end position="170"/>
    </location>
</feature>
<evidence type="ECO:0000313" key="12">
    <source>
        <dbReference type="Ensembl" id="ENSCPRP00005027726.1"/>
    </source>
</evidence>
<dbReference type="AlphaFoldDB" id="A0A7M4FQP8"/>
<proteinExistence type="inferred from homology"/>
<feature type="transmembrane region" description="Helical" evidence="10">
    <location>
        <begin position="65"/>
        <end position="88"/>
    </location>
</feature>
<feature type="transmembrane region" description="Helical" evidence="10">
    <location>
        <begin position="108"/>
        <end position="132"/>
    </location>
</feature>
<feature type="transmembrane region" description="Helical" evidence="10">
    <location>
        <begin position="273"/>
        <end position="292"/>
    </location>
</feature>
<dbReference type="GO" id="GO:0005886">
    <property type="term" value="C:plasma membrane"/>
    <property type="evidence" value="ECO:0007669"/>
    <property type="project" value="UniProtKB-SubCell"/>
</dbReference>
<keyword evidence="5 9" id="KW-0297">G-protein coupled receptor</keyword>
<keyword evidence="13" id="KW-1185">Reference proteome</keyword>
<dbReference type="InterPro" id="IPR000276">
    <property type="entry name" value="GPCR_Rhodpsn"/>
</dbReference>
<evidence type="ECO:0000256" key="4">
    <source>
        <dbReference type="ARBA" id="ARBA00022989"/>
    </source>
</evidence>
<keyword evidence="2" id="KW-1003">Cell membrane</keyword>
<dbReference type="CDD" id="cd15220">
    <property type="entry name" value="7tmA_GPR61_GPR62-like"/>
    <property type="match status" value="1"/>
</dbReference>
<evidence type="ECO:0000256" key="10">
    <source>
        <dbReference type="SAM" id="Phobius"/>
    </source>
</evidence>
<dbReference type="Gene3D" id="1.20.1070.10">
    <property type="entry name" value="Rhodopsin 7-helix transmembrane proteins"/>
    <property type="match status" value="1"/>
</dbReference>
<dbReference type="OMA" id="LIWVKSL"/>
<evidence type="ECO:0000256" key="1">
    <source>
        <dbReference type="ARBA" id="ARBA00004651"/>
    </source>
</evidence>
<dbReference type="GO" id="GO:0004930">
    <property type="term" value="F:G protein-coupled receptor activity"/>
    <property type="evidence" value="ECO:0007669"/>
    <property type="project" value="UniProtKB-KW"/>
</dbReference>
<evidence type="ECO:0000256" key="5">
    <source>
        <dbReference type="ARBA" id="ARBA00023040"/>
    </source>
</evidence>
<dbReference type="SUPFAM" id="SSF81321">
    <property type="entry name" value="Family A G protein-coupled receptor-like"/>
    <property type="match status" value="1"/>
</dbReference>
<dbReference type="GO" id="GO:0043235">
    <property type="term" value="C:receptor complex"/>
    <property type="evidence" value="ECO:0007669"/>
    <property type="project" value="TreeGrafter"/>
</dbReference>
<organism evidence="12 13">
    <name type="scientific">Crocodylus porosus</name>
    <name type="common">Saltwater crocodile</name>
    <name type="synonym">Estuarine crocodile</name>
    <dbReference type="NCBI Taxonomy" id="8502"/>
    <lineage>
        <taxon>Eukaryota</taxon>
        <taxon>Metazoa</taxon>
        <taxon>Chordata</taxon>
        <taxon>Craniata</taxon>
        <taxon>Vertebrata</taxon>
        <taxon>Euteleostomi</taxon>
        <taxon>Archelosauria</taxon>
        <taxon>Archosauria</taxon>
        <taxon>Crocodylia</taxon>
        <taxon>Longirostres</taxon>
        <taxon>Crocodylidae</taxon>
        <taxon>Crocodylus</taxon>
    </lineage>
</organism>
<keyword evidence="8 9" id="KW-0807">Transducer</keyword>
<keyword evidence="4 10" id="KW-1133">Transmembrane helix</keyword>
<dbReference type="PANTHER" id="PTHR22752:SF11">
    <property type="entry name" value="G-PROTEIN COUPLED RECEPTOR 62"/>
    <property type="match status" value="1"/>
</dbReference>
<evidence type="ECO:0000259" key="11">
    <source>
        <dbReference type="PROSITE" id="PS50262"/>
    </source>
</evidence>
<dbReference type="GO" id="GO:0005768">
    <property type="term" value="C:endosome"/>
    <property type="evidence" value="ECO:0007669"/>
    <property type="project" value="TreeGrafter"/>
</dbReference>
<dbReference type="Proteomes" id="UP000594220">
    <property type="component" value="Unplaced"/>
</dbReference>
<keyword evidence="3 9" id="KW-0812">Transmembrane</keyword>
<dbReference type="InterPro" id="IPR017452">
    <property type="entry name" value="GPCR_Rhodpsn_7TM"/>
</dbReference>